<feature type="transmembrane region" description="Helical" evidence="7">
    <location>
        <begin position="501"/>
        <end position="523"/>
    </location>
</feature>
<protein>
    <submittedName>
        <fullName evidence="8">Uncharacterized protein</fullName>
    </submittedName>
</protein>
<evidence type="ECO:0000313" key="9">
    <source>
        <dbReference type="Proteomes" id="UP001190700"/>
    </source>
</evidence>
<evidence type="ECO:0000256" key="5">
    <source>
        <dbReference type="ARBA" id="ARBA00022989"/>
    </source>
</evidence>
<proteinExistence type="inferred from homology"/>
<feature type="transmembrane region" description="Helical" evidence="7">
    <location>
        <begin position="134"/>
        <end position="154"/>
    </location>
</feature>
<keyword evidence="3" id="KW-0813">Transport</keyword>
<dbReference type="PANTHER" id="PTHR20772">
    <property type="entry name" value="PROTEIN FMP42"/>
    <property type="match status" value="1"/>
</dbReference>
<feature type="transmembrane region" description="Helical" evidence="7">
    <location>
        <begin position="471"/>
        <end position="494"/>
    </location>
</feature>
<name>A0AAE0FSQ2_9CHLO</name>
<dbReference type="GO" id="GO:0022857">
    <property type="term" value="F:transmembrane transporter activity"/>
    <property type="evidence" value="ECO:0007669"/>
    <property type="project" value="InterPro"/>
</dbReference>
<evidence type="ECO:0000256" key="4">
    <source>
        <dbReference type="ARBA" id="ARBA00022692"/>
    </source>
</evidence>
<comment type="similarity">
    <text evidence="2">Belongs to the SLC43A transporter (TC 2.A.1.44) family.</text>
</comment>
<organism evidence="8 9">
    <name type="scientific">Cymbomonas tetramitiformis</name>
    <dbReference type="NCBI Taxonomy" id="36881"/>
    <lineage>
        <taxon>Eukaryota</taxon>
        <taxon>Viridiplantae</taxon>
        <taxon>Chlorophyta</taxon>
        <taxon>Pyramimonadophyceae</taxon>
        <taxon>Pyramimonadales</taxon>
        <taxon>Pyramimonadaceae</taxon>
        <taxon>Cymbomonas</taxon>
    </lineage>
</organism>
<feature type="transmembrane region" description="Helical" evidence="7">
    <location>
        <begin position="441"/>
        <end position="459"/>
    </location>
</feature>
<feature type="transmembrane region" description="Helical" evidence="7">
    <location>
        <begin position="14"/>
        <end position="35"/>
    </location>
</feature>
<gene>
    <name evidence="8" type="ORF">CYMTET_26227</name>
</gene>
<evidence type="ECO:0000256" key="6">
    <source>
        <dbReference type="ARBA" id="ARBA00023136"/>
    </source>
</evidence>
<dbReference type="InterPro" id="IPR052599">
    <property type="entry name" value="SLC43A_AATransporter"/>
</dbReference>
<evidence type="ECO:0000256" key="7">
    <source>
        <dbReference type="SAM" id="Phobius"/>
    </source>
</evidence>
<evidence type="ECO:0000256" key="3">
    <source>
        <dbReference type="ARBA" id="ARBA00022448"/>
    </source>
</evidence>
<dbReference type="InterPro" id="IPR011701">
    <property type="entry name" value="MFS"/>
</dbReference>
<dbReference type="Proteomes" id="UP001190700">
    <property type="component" value="Unassembled WGS sequence"/>
</dbReference>
<keyword evidence="9" id="KW-1185">Reference proteome</keyword>
<accession>A0AAE0FSQ2</accession>
<feature type="transmembrane region" description="Helical" evidence="7">
    <location>
        <begin position="166"/>
        <end position="187"/>
    </location>
</feature>
<evidence type="ECO:0000256" key="2">
    <source>
        <dbReference type="ARBA" id="ARBA00006595"/>
    </source>
</evidence>
<dbReference type="Gene3D" id="1.20.1250.20">
    <property type="entry name" value="MFS general substrate transporter like domains"/>
    <property type="match status" value="1"/>
</dbReference>
<comment type="caution">
    <text evidence="8">The sequence shown here is derived from an EMBL/GenBank/DDBJ whole genome shotgun (WGS) entry which is preliminary data.</text>
</comment>
<feature type="transmembrane region" description="Helical" evidence="7">
    <location>
        <begin position="346"/>
        <end position="365"/>
    </location>
</feature>
<dbReference type="AlphaFoldDB" id="A0AAE0FSQ2"/>
<comment type="subcellular location">
    <subcellularLocation>
        <location evidence="1">Membrane</location>
        <topology evidence="1">Multi-pass membrane protein</topology>
    </subcellularLocation>
</comment>
<keyword evidence="5 7" id="KW-1133">Transmembrane helix</keyword>
<dbReference type="SUPFAM" id="SSF103473">
    <property type="entry name" value="MFS general substrate transporter"/>
    <property type="match status" value="1"/>
</dbReference>
<sequence length="532" mass="57666">MVSLETVRNVQHNLYFNLVVTLLETLTATGVIFGFSSLGIILRREGVYAEYCDEPVSNASDVSSEAQEKPECEEQSIRLNLIYSVGSAILPFAITFVGPVLDVLGPYRTHLGGCVAFAGGSILLGFSNSHSFDAFIPAVVILSFGAGAIFLSQFQIADHFPVQYGFIHSLINSAFDSSTVVFLVFNVIHRQGISRYSLFMGYALVIVGYGLLRLVVWPPPLFPARLPDLAAEVTENIEHDDIQLELPQLGCTETKVAAEAAGIIVGCDISPAAGVQREPKGPAGHKLLAEAPQAAAGAVEPALLAAVPCPIEETVEASRIEVGRSTFRALDISELPLASQLRTPQFWWFTAWMAITVLRTCFELGTIYDQMLWRTGSVEEAEKQTALFNLLILTSAVFTPAVGYILDRRGLGDAFMLINSLGIICYGILLVPVLELQPVGFILFSIFRAFNFAAATAYVGGVFGRGSFGRIYGLASMSSGLFTLLQYPIVLLTIKHFDGDYTIANGGMIVSGLILYGFPMYIYGTNRKYAAD</sequence>
<dbReference type="InterPro" id="IPR036259">
    <property type="entry name" value="MFS_trans_sf"/>
</dbReference>
<dbReference type="EMBL" id="LGRX02014173">
    <property type="protein sequence ID" value="KAK3265063.1"/>
    <property type="molecule type" value="Genomic_DNA"/>
</dbReference>
<keyword evidence="4 7" id="KW-0812">Transmembrane</keyword>
<feature type="transmembrane region" description="Helical" evidence="7">
    <location>
        <begin position="199"/>
        <end position="217"/>
    </location>
</feature>
<evidence type="ECO:0000256" key="1">
    <source>
        <dbReference type="ARBA" id="ARBA00004141"/>
    </source>
</evidence>
<reference evidence="8 9" key="1">
    <citation type="journal article" date="2015" name="Genome Biol. Evol.">
        <title>Comparative Genomics of a Bacterivorous Green Alga Reveals Evolutionary Causalities and Consequences of Phago-Mixotrophic Mode of Nutrition.</title>
        <authorList>
            <person name="Burns J.A."/>
            <person name="Paasch A."/>
            <person name="Narechania A."/>
            <person name="Kim E."/>
        </authorList>
    </citation>
    <scope>NUCLEOTIDE SEQUENCE [LARGE SCALE GENOMIC DNA]</scope>
    <source>
        <strain evidence="8 9">PLY_AMNH</strain>
    </source>
</reference>
<dbReference type="PANTHER" id="PTHR20772:SF2">
    <property type="entry name" value="PROTEIN FMP42"/>
    <property type="match status" value="1"/>
</dbReference>
<dbReference type="GO" id="GO:0016020">
    <property type="term" value="C:membrane"/>
    <property type="evidence" value="ECO:0007669"/>
    <property type="project" value="UniProtKB-SubCell"/>
</dbReference>
<feature type="transmembrane region" description="Helical" evidence="7">
    <location>
        <begin position="386"/>
        <end position="406"/>
    </location>
</feature>
<feature type="transmembrane region" description="Helical" evidence="7">
    <location>
        <begin position="81"/>
        <end position="101"/>
    </location>
</feature>
<feature type="transmembrane region" description="Helical" evidence="7">
    <location>
        <begin position="412"/>
        <end position="434"/>
    </location>
</feature>
<feature type="transmembrane region" description="Helical" evidence="7">
    <location>
        <begin position="107"/>
        <end position="127"/>
    </location>
</feature>
<dbReference type="Pfam" id="PF07690">
    <property type="entry name" value="MFS_1"/>
    <property type="match status" value="1"/>
</dbReference>
<evidence type="ECO:0000313" key="8">
    <source>
        <dbReference type="EMBL" id="KAK3265063.1"/>
    </source>
</evidence>
<keyword evidence="6 7" id="KW-0472">Membrane</keyword>